<name>A0A6M3IWT2_9ZZZZ</name>
<sequence>MSPMKPVDTAIKVIVGPLIDDTDFKAREESVVFNAAGMEIDVIMEKTDGTVTTTAVVPTVAGAYDWAHTDQGYYELELPASAGANYNNTEEGILTVVGYCTGVLPFRSVSYDIVPVTIYNSLITGSDYLQVDTVQVEGSDATNQIRDSVVDDATRIDASSVNAIEAKVDIIDTNVDSILVDTAEIGAAGAGLSAVPWNSNWDTEVQSEVDDALVANNLDHLMKTATGGADMTTEVVDNTVLSRILANGDTSNYVPSTDSLQLIRDKLTDIEADTNELQTDDYPTRFDNIDADLGNIETDTQDLQTQIGTDGAGLNAIPWNSSWDTEVQSECTDALNAYDPPTKGELDSGLAGLNDLSAAQVNTEIDTALSDINLDHLLKTATVGADMTAEMVDNTILSRILANGDTSNYVPSTDSLQVIRDKLTDIEADTNELQTDDYPTRFDTVDANLSNIETDTQDLQTQIGTDGDGLNAIPWNSSWDAEVQSEATDALNAYDPPTKTELDSGFAGLNDLSAAQVNTEIDTALSDINLDHLLKTATVAADMTAEMADNTIMSRILANGDTSNYIPSTDSLQVIRDKETDIEADTQDIQTQIGVDGAGLNAIPWNSSWDAEVQSEATDALNAYDPPTKTEMDSGFAALNDINAAQVEAACDASLVSYDPPTKAELDTAESNIRGTDSDDLKDLSDALDDIQGATFNATTDSLEAIRDRGDAAWTTGAGSNADLIADAVWDELISGHTNASTFGGEIQSHATPSEVNTQATAALNSYDPPTKTEMDSGFAALNDLNSADVNTACTTALNAYDPPTKTELDTGFAALNDLNASQVEAACDASLVSYDPPTKAELDTAESNIRGADSDDLKTLSDALDTILTDTGTTLDALIKKALGLSQENFYIDQTVFDANGNMTSCRIRTYSVAGSVGTVNDVLATYTVTATYSGSEMSSYKVVAA</sequence>
<protein>
    <submittedName>
        <fullName evidence="1">Uncharacterized protein</fullName>
    </submittedName>
</protein>
<gene>
    <name evidence="1" type="ORF">MM415B00896_0005</name>
</gene>
<organism evidence="1">
    <name type="scientific">viral metagenome</name>
    <dbReference type="NCBI Taxonomy" id="1070528"/>
    <lineage>
        <taxon>unclassified sequences</taxon>
        <taxon>metagenomes</taxon>
        <taxon>organismal metagenomes</taxon>
    </lineage>
</organism>
<evidence type="ECO:0000313" key="1">
    <source>
        <dbReference type="EMBL" id="QJA61728.1"/>
    </source>
</evidence>
<dbReference type="EMBL" id="MT141451">
    <property type="protein sequence ID" value="QJA61728.1"/>
    <property type="molecule type" value="Genomic_DNA"/>
</dbReference>
<accession>A0A6M3IWT2</accession>
<reference evidence="1" key="1">
    <citation type="submission" date="2020-03" db="EMBL/GenBank/DDBJ databases">
        <title>The deep terrestrial virosphere.</title>
        <authorList>
            <person name="Holmfeldt K."/>
            <person name="Nilsson E."/>
            <person name="Simone D."/>
            <person name="Lopez-Fernandez M."/>
            <person name="Wu X."/>
            <person name="de Brujin I."/>
            <person name="Lundin D."/>
            <person name="Andersson A."/>
            <person name="Bertilsson S."/>
            <person name="Dopson M."/>
        </authorList>
    </citation>
    <scope>NUCLEOTIDE SEQUENCE</scope>
    <source>
        <strain evidence="1">MM415B00896</strain>
    </source>
</reference>
<dbReference type="AlphaFoldDB" id="A0A6M3IWT2"/>
<proteinExistence type="predicted"/>